<organism evidence="1 2">
    <name type="scientific">Permianibacter aggregans</name>
    <dbReference type="NCBI Taxonomy" id="1510150"/>
    <lineage>
        <taxon>Bacteria</taxon>
        <taxon>Pseudomonadati</taxon>
        <taxon>Pseudomonadota</taxon>
        <taxon>Gammaproteobacteria</taxon>
        <taxon>Pseudomonadales</taxon>
        <taxon>Pseudomonadaceae</taxon>
        <taxon>Permianibacter</taxon>
    </lineage>
</organism>
<keyword evidence="2" id="KW-1185">Reference proteome</keyword>
<evidence type="ECO:0000313" key="2">
    <source>
        <dbReference type="Proteomes" id="UP000295375"/>
    </source>
</evidence>
<comment type="caution">
    <text evidence="1">The sequence shown here is derived from an EMBL/GenBank/DDBJ whole genome shotgun (WGS) entry which is preliminary data.</text>
</comment>
<sequence>MARFNDMKVAIFQVSALMMLLGCSASQSKEYIESSPEGKSLIEFCGSQNKDMQKRPLSSIFEGLAVADNKLDAISEFGKADIEVEVNSAETGKLVSRTQVYVGNSEKFCADNRSDFVAIYLNERDSIVAVEFVQNETYESKGVDGLKGIERYVRF</sequence>
<gene>
    <name evidence="1" type="ORF">EV696_103296</name>
</gene>
<evidence type="ECO:0008006" key="3">
    <source>
        <dbReference type="Google" id="ProtNLM"/>
    </source>
</evidence>
<dbReference type="PROSITE" id="PS51257">
    <property type="entry name" value="PROKAR_LIPOPROTEIN"/>
    <property type="match status" value="1"/>
</dbReference>
<dbReference type="AlphaFoldDB" id="A0A4R6US57"/>
<accession>A0A4R6US57</accession>
<reference evidence="1 2" key="1">
    <citation type="submission" date="2019-03" db="EMBL/GenBank/DDBJ databases">
        <title>Genomic Encyclopedia of Type Strains, Phase IV (KMG-IV): sequencing the most valuable type-strain genomes for metagenomic binning, comparative biology and taxonomic classification.</title>
        <authorList>
            <person name="Goeker M."/>
        </authorList>
    </citation>
    <scope>NUCLEOTIDE SEQUENCE [LARGE SCALE GENOMIC DNA]</scope>
    <source>
        <strain evidence="1 2">DSM 103792</strain>
    </source>
</reference>
<dbReference type="Proteomes" id="UP000295375">
    <property type="component" value="Unassembled WGS sequence"/>
</dbReference>
<evidence type="ECO:0000313" key="1">
    <source>
        <dbReference type="EMBL" id="TDQ49921.1"/>
    </source>
</evidence>
<proteinExistence type="predicted"/>
<name>A0A4R6US57_9GAMM</name>
<dbReference type="EMBL" id="SNYM01000003">
    <property type="protein sequence ID" value="TDQ49921.1"/>
    <property type="molecule type" value="Genomic_DNA"/>
</dbReference>
<protein>
    <recommendedName>
        <fullName evidence="3">Lipoprotein</fullName>
    </recommendedName>
</protein>